<sequence>MININRRHALLCHRSHGHISCEERPIRAAWKILWLFAAVLAAALGLAHQLVPDVVPVAFAEEPQPSWAVMTAFFLRAIEMIAASVVMIALAVIIGGLIQRRVLGR</sequence>
<organism evidence="2 3">
    <name type="scientific">Bradyrhizobium ottawaense</name>
    <dbReference type="NCBI Taxonomy" id="931866"/>
    <lineage>
        <taxon>Bacteria</taxon>
        <taxon>Pseudomonadati</taxon>
        <taxon>Pseudomonadota</taxon>
        <taxon>Alphaproteobacteria</taxon>
        <taxon>Hyphomicrobiales</taxon>
        <taxon>Nitrobacteraceae</taxon>
        <taxon>Bradyrhizobium</taxon>
    </lineage>
</organism>
<dbReference type="RefSeq" id="WP_240536316.1">
    <property type="nucleotide sequence ID" value="NZ_AP021854.1"/>
</dbReference>
<keyword evidence="1" id="KW-1133">Transmembrane helix</keyword>
<protein>
    <submittedName>
        <fullName evidence="2">Na+/H+-dicarboxylate symporter</fullName>
    </submittedName>
</protein>
<dbReference type="Proteomes" id="UP001565369">
    <property type="component" value="Unassembled WGS sequence"/>
</dbReference>
<feature type="transmembrane region" description="Helical" evidence="1">
    <location>
        <begin position="71"/>
        <end position="98"/>
    </location>
</feature>
<dbReference type="EMBL" id="JBGBZJ010000003">
    <property type="protein sequence ID" value="MEY9451721.1"/>
    <property type="molecule type" value="Genomic_DNA"/>
</dbReference>
<name>A0ABV4FJG8_9BRAD</name>
<feature type="transmembrane region" description="Helical" evidence="1">
    <location>
        <begin position="32"/>
        <end position="51"/>
    </location>
</feature>
<evidence type="ECO:0000256" key="1">
    <source>
        <dbReference type="SAM" id="Phobius"/>
    </source>
</evidence>
<keyword evidence="3" id="KW-1185">Reference proteome</keyword>
<gene>
    <name evidence="2" type="ORF">ABIG07_000669</name>
</gene>
<evidence type="ECO:0000313" key="3">
    <source>
        <dbReference type="Proteomes" id="UP001565369"/>
    </source>
</evidence>
<accession>A0ABV4FJG8</accession>
<keyword evidence="1" id="KW-0472">Membrane</keyword>
<reference evidence="2 3" key="1">
    <citation type="submission" date="2024-07" db="EMBL/GenBank/DDBJ databases">
        <title>Genomic Encyclopedia of Type Strains, Phase V (KMG-V): Genome sequencing to study the core and pangenomes of soil and plant-associated prokaryotes.</title>
        <authorList>
            <person name="Whitman W."/>
        </authorList>
    </citation>
    <scope>NUCLEOTIDE SEQUENCE [LARGE SCALE GENOMIC DNA]</scope>
    <source>
        <strain evidence="2 3">USDA 152</strain>
    </source>
</reference>
<proteinExistence type="predicted"/>
<keyword evidence="1" id="KW-0812">Transmembrane</keyword>
<comment type="caution">
    <text evidence="2">The sequence shown here is derived from an EMBL/GenBank/DDBJ whole genome shotgun (WGS) entry which is preliminary data.</text>
</comment>
<evidence type="ECO:0000313" key="2">
    <source>
        <dbReference type="EMBL" id="MEY9451721.1"/>
    </source>
</evidence>
<dbReference type="GeneID" id="92965150"/>